<evidence type="ECO:0000259" key="1">
    <source>
        <dbReference type="Pfam" id="PF06114"/>
    </source>
</evidence>
<gene>
    <name evidence="2" type="ORF">POL67_06310</name>
</gene>
<feature type="domain" description="IrrE N-terminal-like" evidence="1">
    <location>
        <begin position="32"/>
        <end position="159"/>
    </location>
</feature>
<keyword evidence="3" id="KW-1185">Reference proteome</keyword>
<organism evidence="2 3">
    <name type="scientific">Polyangium mundeleinium</name>
    <dbReference type="NCBI Taxonomy" id="2995306"/>
    <lineage>
        <taxon>Bacteria</taxon>
        <taxon>Pseudomonadati</taxon>
        <taxon>Myxococcota</taxon>
        <taxon>Polyangia</taxon>
        <taxon>Polyangiales</taxon>
        <taxon>Polyangiaceae</taxon>
        <taxon>Polyangium</taxon>
    </lineage>
</organism>
<dbReference type="Proteomes" id="UP001221411">
    <property type="component" value="Unassembled WGS sequence"/>
</dbReference>
<evidence type="ECO:0000313" key="2">
    <source>
        <dbReference type="EMBL" id="MDC0740952.1"/>
    </source>
</evidence>
<dbReference type="PANTHER" id="PTHR43236">
    <property type="entry name" value="ANTITOXIN HIGA1"/>
    <property type="match status" value="1"/>
</dbReference>
<dbReference type="InterPro" id="IPR052345">
    <property type="entry name" value="Rad_response_metalloprotease"/>
</dbReference>
<dbReference type="PANTHER" id="PTHR43236:SF2">
    <property type="entry name" value="BLL0069 PROTEIN"/>
    <property type="match status" value="1"/>
</dbReference>
<protein>
    <submittedName>
        <fullName evidence="2">ImmA/IrrE family metallo-endopeptidase</fullName>
    </submittedName>
</protein>
<proteinExistence type="predicted"/>
<reference evidence="2 3" key="1">
    <citation type="submission" date="2022-11" db="EMBL/GenBank/DDBJ databases">
        <title>Minimal conservation of predation-associated metabolite biosynthetic gene clusters underscores biosynthetic potential of Myxococcota including descriptions for ten novel species: Archangium lansinium sp. nov., Myxococcus landrumus sp. nov., Nannocystis bai.</title>
        <authorList>
            <person name="Ahearne A."/>
            <person name="Stevens C."/>
            <person name="Dowd S."/>
        </authorList>
    </citation>
    <scope>NUCLEOTIDE SEQUENCE [LARGE SCALE GENOMIC DNA]</scope>
    <source>
        <strain evidence="2 3">RJM3</strain>
    </source>
</reference>
<sequence>MGPELADLKAEEVLRERCIASLPIDPMAIARDIGIDVVEKPTGGGVSGMLIRSGDAFAIAYAAHVPSEGFQRFSVAHELGHYFLSGHIDHVLRERSFHESRAGYVSRDRYEAEADKFAAGLLMPRSLFVRELAAAGEGLEAIEDLARKCKTSLTATAIRFAEYVDEPVAIVVSNPNDESIQYCFMSKRFQEFNVTWLRKGELVPRGTLTARFNGDPGQVLHAERDEDTVELRTWFATGPDLRLVEQVIGLGTYGKSLTVLTFEEVFDEEEVEREESLIDSWTPTFSRSRRR</sequence>
<dbReference type="InterPro" id="IPR010359">
    <property type="entry name" value="IrrE_HExxH"/>
</dbReference>
<dbReference type="EMBL" id="JAQNDO010000001">
    <property type="protein sequence ID" value="MDC0740952.1"/>
    <property type="molecule type" value="Genomic_DNA"/>
</dbReference>
<dbReference type="RefSeq" id="WP_271916165.1">
    <property type="nucleotide sequence ID" value="NZ_JAQNDO010000001.1"/>
</dbReference>
<comment type="caution">
    <text evidence="2">The sequence shown here is derived from an EMBL/GenBank/DDBJ whole genome shotgun (WGS) entry which is preliminary data.</text>
</comment>
<dbReference type="Gene3D" id="1.10.10.2910">
    <property type="match status" value="1"/>
</dbReference>
<accession>A0ABT5EJ30</accession>
<evidence type="ECO:0000313" key="3">
    <source>
        <dbReference type="Proteomes" id="UP001221411"/>
    </source>
</evidence>
<name>A0ABT5EJ30_9BACT</name>
<dbReference type="Pfam" id="PF06114">
    <property type="entry name" value="Peptidase_M78"/>
    <property type="match status" value="1"/>
</dbReference>